<sequence length="243" mass="26939">MDEVFVGAADDVVVGDGDGVDAAPAGLQDVDTLQRADVPNLTDGGEGTESERDNGKLSRVRLLPMSPPTLMVWYEPLYRWFWEATSALTQWFRPVLLELIQLLRQFAQHGPQESNVLVLLGQSQLHLVESKQGQRTHPYLECGHLMCSHSLSPYLRVDSLMVNGQPSGSTSYAPGLPATVEVQAAAPPAALAVALQPYLQEKVERRDMLDSEWSDRIEMAESDLRGVIGGWEEEKLWREEVTT</sequence>
<name>A0A4Z2H7A0_9TELE</name>
<dbReference type="AlphaFoldDB" id="A0A4Z2H7A0"/>
<dbReference type="EMBL" id="SRLO01000312">
    <property type="protein sequence ID" value="TNN61636.1"/>
    <property type="molecule type" value="Genomic_DNA"/>
</dbReference>
<protein>
    <submittedName>
        <fullName evidence="2">Uncharacterized protein</fullName>
    </submittedName>
</protein>
<gene>
    <name evidence="2" type="ORF">EYF80_028141</name>
</gene>
<reference evidence="2 3" key="1">
    <citation type="submission" date="2019-03" db="EMBL/GenBank/DDBJ databases">
        <title>First draft genome of Liparis tanakae, snailfish: a comprehensive survey of snailfish specific genes.</title>
        <authorList>
            <person name="Kim W."/>
            <person name="Song I."/>
            <person name="Jeong J.-H."/>
            <person name="Kim D."/>
            <person name="Kim S."/>
            <person name="Ryu S."/>
            <person name="Song J.Y."/>
            <person name="Lee S.K."/>
        </authorList>
    </citation>
    <scope>NUCLEOTIDE SEQUENCE [LARGE SCALE GENOMIC DNA]</scope>
    <source>
        <tissue evidence="2">Muscle</tissue>
    </source>
</reference>
<keyword evidence="3" id="KW-1185">Reference proteome</keyword>
<evidence type="ECO:0000256" key="1">
    <source>
        <dbReference type="SAM" id="MobiDB-lite"/>
    </source>
</evidence>
<accession>A0A4Z2H7A0</accession>
<dbReference type="Proteomes" id="UP000314294">
    <property type="component" value="Unassembled WGS sequence"/>
</dbReference>
<evidence type="ECO:0000313" key="2">
    <source>
        <dbReference type="EMBL" id="TNN61636.1"/>
    </source>
</evidence>
<feature type="region of interest" description="Disordered" evidence="1">
    <location>
        <begin position="33"/>
        <end position="55"/>
    </location>
</feature>
<organism evidence="2 3">
    <name type="scientific">Liparis tanakae</name>
    <name type="common">Tanaka's snailfish</name>
    <dbReference type="NCBI Taxonomy" id="230148"/>
    <lineage>
        <taxon>Eukaryota</taxon>
        <taxon>Metazoa</taxon>
        <taxon>Chordata</taxon>
        <taxon>Craniata</taxon>
        <taxon>Vertebrata</taxon>
        <taxon>Euteleostomi</taxon>
        <taxon>Actinopterygii</taxon>
        <taxon>Neopterygii</taxon>
        <taxon>Teleostei</taxon>
        <taxon>Neoteleostei</taxon>
        <taxon>Acanthomorphata</taxon>
        <taxon>Eupercaria</taxon>
        <taxon>Perciformes</taxon>
        <taxon>Cottioidei</taxon>
        <taxon>Cottales</taxon>
        <taxon>Liparidae</taxon>
        <taxon>Liparis</taxon>
    </lineage>
</organism>
<comment type="caution">
    <text evidence="2">The sequence shown here is derived from an EMBL/GenBank/DDBJ whole genome shotgun (WGS) entry which is preliminary data.</text>
</comment>
<evidence type="ECO:0000313" key="3">
    <source>
        <dbReference type="Proteomes" id="UP000314294"/>
    </source>
</evidence>
<proteinExistence type="predicted"/>